<proteinExistence type="predicted"/>
<evidence type="ECO:0000259" key="1">
    <source>
        <dbReference type="Pfam" id="PF03457"/>
    </source>
</evidence>
<comment type="caution">
    <text evidence="2">The sequence shown here is derived from an EMBL/GenBank/DDBJ whole genome shotgun (WGS) entry which is preliminary data.</text>
</comment>
<dbReference type="Gene3D" id="6.10.140.530">
    <property type="match status" value="1"/>
</dbReference>
<dbReference type="EMBL" id="JALLPJ020000432">
    <property type="protein sequence ID" value="KAL3792224.1"/>
    <property type="molecule type" value="Genomic_DNA"/>
</dbReference>
<dbReference type="PANTHER" id="PTHR33418">
    <property type="entry name" value="HELICASE-ASSOCIATED"/>
    <property type="match status" value="1"/>
</dbReference>
<accession>A0ABD3PXG2</accession>
<evidence type="ECO:0000313" key="3">
    <source>
        <dbReference type="Proteomes" id="UP001530400"/>
    </source>
</evidence>
<protein>
    <recommendedName>
        <fullName evidence="1">Helicase-associated domain-containing protein</fullName>
    </recommendedName>
</protein>
<dbReference type="Pfam" id="PF03457">
    <property type="entry name" value="HA"/>
    <property type="match status" value="1"/>
</dbReference>
<reference evidence="2 3" key="1">
    <citation type="submission" date="2024-10" db="EMBL/GenBank/DDBJ databases">
        <title>Updated reference genomes for cyclostephanoid diatoms.</title>
        <authorList>
            <person name="Roberts W.R."/>
            <person name="Alverson A.J."/>
        </authorList>
    </citation>
    <scope>NUCLEOTIDE SEQUENCE [LARGE SCALE GENOMIC DNA]</scope>
    <source>
        <strain evidence="2 3">AJA010-31</strain>
    </source>
</reference>
<dbReference type="PANTHER" id="PTHR33418:SF1">
    <property type="entry name" value="HELICASE-ASSOCIATED DOMAIN-CONTAINING PROTEIN"/>
    <property type="match status" value="1"/>
</dbReference>
<keyword evidence="3" id="KW-1185">Reference proteome</keyword>
<gene>
    <name evidence="2" type="ORF">ACHAWO_006043</name>
</gene>
<dbReference type="InterPro" id="IPR005114">
    <property type="entry name" value="Helicase_assoc"/>
</dbReference>
<sequence length="145" mass="17012">MATAMYLNSNPQLGLWVMNQRASLGKYKNKEPLPLGETTTRERFNKLKEIGFDWGTTRGTQVDWEHRFFKDKHGHCNVPQYYEAQPQLGVWAMHQRARLGKYKKKEPLPLGETTTREQINKLDSIEFIWNVLDANWEKMCNNLVA</sequence>
<evidence type="ECO:0000313" key="2">
    <source>
        <dbReference type="EMBL" id="KAL3792224.1"/>
    </source>
</evidence>
<dbReference type="AlphaFoldDB" id="A0ABD3PXG2"/>
<organism evidence="2 3">
    <name type="scientific">Cyclotella atomus</name>
    <dbReference type="NCBI Taxonomy" id="382360"/>
    <lineage>
        <taxon>Eukaryota</taxon>
        <taxon>Sar</taxon>
        <taxon>Stramenopiles</taxon>
        <taxon>Ochrophyta</taxon>
        <taxon>Bacillariophyta</taxon>
        <taxon>Coscinodiscophyceae</taxon>
        <taxon>Thalassiosirophycidae</taxon>
        <taxon>Stephanodiscales</taxon>
        <taxon>Stephanodiscaceae</taxon>
        <taxon>Cyclotella</taxon>
    </lineage>
</organism>
<feature type="domain" description="Helicase-associated" evidence="1">
    <location>
        <begin position="69"/>
        <end position="127"/>
    </location>
</feature>
<name>A0ABD3PXG2_9STRA</name>
<dbReference type="Proteomes" id="UP001530400">
    <property type="component" value="Unassembled WGS sequence"/>
</dbReference>